<feature type="transmembrane region" description="Helical" evidence="1">
    <location>
        <begin position="6"/>
        <end position="24"/>
    </location>
</feature>
<name>A0A9W8MUJ0_9AGAR</name>
<keyword evidence="4" id="KW-1185">Reference proteome</keyword>
<dbReference type="InterPro" id="IPR046366">
    <property type="entry name" value="MPAB"/>
</dbReference>
<dbReference type="Pfam" id="PF09995">
    <property type="entry name" value="MPAB_Lcp_cat"/>
    <property type="match status" value="1"/>
</dbReference>
<gene>
    <name evidence="3" type="ORF">NLJ89_g4468</name>
</gene>
<sequence length="427" mass="48784">MAEARHIAPPVVIVGVLLLWLILVRSLRWRRYNAIHRKYGPKWNNGHGTITPDEAQKIIHVAGLYDMPLLMNVALAFALFKTYGIPTISKLLAATKQLKSKETISRRYADTEILIATWVSCPISGFLDLQAAKQNNEKGPDAKPADDPRAMIALARVNYLHSRYKISNDDYLYTLSLFILEPMLWADRYGWRHLSPLEKEAGFIYWTEIGKRMGIRDIPETIPELSAWSKKYEETYMIPAQTNRDIADPTIDELLSAVPNVLGLRSLGRRIAICLLDDVVREAMMYDKQPAYLSWLVEAMLKTTAFVQRWLMLPAFSPRSVVELDPKPKRTKEGECPRLHPEKFAARPWYRPQPTGLGYLRDKLLVATGWFTEMPGPHLKSEGYRLEELGPLKFEDRAHEEVMKSAAELQGCPVAGPWSLEGRREKC</sequence>
<dbReference type="PANTHER" id="PTHR36124:SF1">
    <property type="entry name" value="ER-BOUND OXYGENASE MPAB_MPAB'_RUBBER OXYGENASE CATALYTIC DOMAIN-CONTAINING PROTEIN"/>
    <property type="match status" value="1"/>
</dbReference>
<keyword evidence="1" id="KW-0472">Membrane</keyword>
<dbReference type="EMBL" id="JANKHO010000370">
    <property type="protein sequence ID" value="KAJ3510801.1"/>
    <property type="molecule type" value="Genomic_DNA"/>
</dbReference>
<dbReference type="PANTHER" id="PTHR36124">
    <property type="match status" value="1"/>
</dbReference>
<evidence type="ECO:0000313" key="4">
    <source>
        <dbReference type="Proteomes" id="UP001148786"/>
    </source>
</evidence>
<accession>A0A9W8MUJ0</accession>
<evidence type="ECO:0000313" key="3">
    <source>
        <dbReference type="EMBL" id="KAJ3510801.1"/>
    </source>
</evidence>
<comment type="caution">
    <text evidence="3">The sequence shown here is derived from an EMBL/GenBank/DDBJ whole genome shotgun (WGS) entry which is preliminary data.</text>
</comment>
<dbReference type="OrthoDB" id="545169at2759"/>
<dbReference type="GO" id="GO:0016491">
    <property type="term" value="F:oxidoreductase activity"/>
    <property type="evidence" value="ECO:0007669"/>
    <property type="project" value="InterPro"/>
</dbReference>
<feature type="domain" description="ER-bound oxygenase mpaB/mpaB'/Rubber oxygenase catalytic" evidence="2">
    <location>
        <begin position="157"/>
        <end position="290"/>
    </location>
</feature>
<proteinExistence type="predicted"/>
<evidence type="ECO:0000256" key="1">
    <source>
        <dbReference type="SAM" id="Phobius"/>
    </source>
</evidence>
<keyword evidence="1" id="KW-1133">Transmembrane helix</keyword>
<protein>
    <recommendedName>
        <fullName evidence="2">ER-bound oxygenase mpaB/mpaB'/Rubber oxygenase catalytic domain-containing protein</fullName>
    </recommendedName>
</protein>
<dbReference type="AlphaFoldDB" id="A0A9W8MUJ0"/>
<dbReference type="Proteomes" id="UP001148786">
    <property type="component" value="Unassembled WGS sequence"/>
</dbReference>
<dbReference type="InterPro" id="IPR018713">
    <property type="entry name" value="MPAB/Lcp_cat_dom"/>
</dbReference>
<keyword evidence="1" id="KW-0812">Transmembrane</keyword>
<evidence type="ECO:0000259" key="2">
    <source>
        <dbReference type="Pfam" id="PF09995"/>
    </source>
</evidence>
<reference evidence="3" key="1">
    <citation type="submission" date="2022-07" db="EMBL/GenBank/DDBJ databases">
        <title>Genome Sequence of Agrocybe chaxingu.</title>
        <authorList>
            <person name="Buettner E."/>
        </authorList>
    </citation>
    <scope>NUCLEOTIDE SEQUENCE</scope>
    <source>
        <strain evidence="3">MP-N11</strain>
    </source>
</reference>
<organism evidence="3 4">
    <name type="scientific">Agrocybe chaxingu</name>
    <dbReference type="NCBI Taxonomy" id="84603"/>
    <lineage>
        <taxon>Eukaryota</taxon>
        <taxon>Fungi</taxon>
        <taxon>Dikarya</taxon>
        <taxon>Basidiomycota</taxon>
        <taxon>Agaricomycotina</taxon>
        <taxon>Agaricomycetes</taxon>
        <taxon>Agaricomycetidae</taxon>
        <taxon>Agaricales</taxon>
        <taxon>Agaricineae</taxon>
        <taxon>Strophariaceae</taxon>
        <taxon>Agrocybe</taxon>
    </lineage>
</organism>